<keyword evidence="2" id="KW-1185">Reference proteome</keyword>
<dbReference type="Proteomes" id="UP001242313">
    <property type="component" value="Unassembled WGS sequence"/>
</dbReference>
<sequence>MKRWCRKFDSEFPEALKERGYTLEDVNNWINTIETGTTKNGRKFCVEIQKNVL</sequence>
<reference evidence="1 2" key="1">
    <citation type="submission" date="2023-07" db="EMBL/GenBank/DDBJ databases">
        <title>Genomic Encyclopedia of Type Strains, Phase IV (KMG-IV): sequencing the most valuable type-strain genomes for metagenomic binning, comparative biology and taxonomic classification.</title>
        <authorList>
            <person name="Goeker M."/>
        </authorList>
    </citation>
    <scope>NUCLEOTIDE SEQUENCE [LARGE SCALE GENOMIC DNA]</scope>
    <source>
        <strain evidence="1 2">DSM 19598</strain>
    </source>
</reference>
<gene>
    <name evidence="1" type="ORF">J2S25_001084</name>
</gene>
<evidence type="ECO:0000313" key="1">
    <source>
        <dbReference type="EMBL" id="MDQ0412902.1"/>
    </source>
</evidence>
<comment type="caution">
    <text evidence="1">The sequence shown here is derived from an EMBL/GenBank/DDBJ whole genome shotgun (WGS) entry which is preliminary data.</text>
</comment>
<name>A0ABU0FU94_9BACI</name>
<accession>A0ABU0FU94</accession>
<protein>
    <submittedName>
        <fullName evidence="1">Uncharacterized protein</fullName>
    </submittedName>
</protein>
<dbReference type="EMBL" id="JAUSUN010000005">
    <property type="protein sequence ID" value="MDQ0412902.1"/>
    <property type="molecule type" value="Genomic_DNA"/>
</dbReference>
<organism evidence="1 2">
    <name type="scientific">Mesobacillus stamsii</name>
    <dbReference type="NCBI Taxonomy" id="225347"/>
    <lineage>
        <taxon>Bacteria</taxon>
        <taxon>Bacillati</taxon>
        <taxon>Bacillota</taxon>
        <taxon>Bacilli</taxon>
        <taxon>Bacillales</taxon>
        <taxon>Bacillaceae</taxon>
        <taxon>Mesobacillus</taxon>
    </lineage>
</organism>
<proteinExistence type="predicted"/>
<evidence type="ECO:0000313" key="2">
    <source>
        <dbReference type="Proteomes" id="UP001242313"/>
    </source>
</evidence>